<feature type="compositionally biased region" description="Pro residues" evidence="1">
    <location>
        <begin position="136"/>
        <end position="151"/>
    </location>
</feature>
<accession>A0A9Q0XTQ1</accession>
<evidence type="ECO:0000313" key="3">
    <source>
        <dbReference type="Proteomes" id="UP001142489"/>
    </source>
</evidence>
<dbReference type="EMBL" id="JAPFRF010000008">
    <property type="protein sequence ID" value="KAJ7324474.1"/>
    <property type="molecule type" value="Genomic_DNA"/>
</dbReference>
<keyword evidence="3" id="KW-1185">Reference proteome</keyword>
<organism evidence="2 3">
    <name type="scientific">Phrynocephalus forsythii</name>
    <dbReference type="NCBI Taxonomy" id="171643"/>
    <lineage>
        <taxon>Eukaryota</taxon>
        <taxon>Metazoa</taxon>
        <taxon>Chordata</taxon>
        <taxon>Craniata</taxon>
        <taxon>Vertebrata</taxon>
        <taxon>Euteleostomi</taxon>
        <taxon>Lepidosauria</taxon>
        <taxon>Squamata</taxon>
        <taxon>Bifurcata</taxon>
        <taxon>Unidentata</taxon>
        <taxon>Episquamata</taxon>
        <taxon>Toxicofera</taxon>
        <taxon>Iguania</taxon>
        <taxon>Acrodonta</taxon>
        <taxon>Agamidae</taxon>
        <taxon>Agaminae</taxon>
        <taxon>Phrynocephalus</taxon>
    </lineage>
</organism>
<proteinExistence type="predicted"/>
<feature type="compositionally biased region" description="Basic residues" evidence="1">
    <location>
        <begin position="111"/>
        <end position="127"/>
    </location>
</feature>
<sequence>MESQVAPWEGWAPFLLEPAVRLLGGGAGVSSGAPPQWRPLPPSLGTRGGAGQRPLVARQGQWTRGVAEPAGLFPPGRERNSWGRRAAEKGEGPRSRRAAGGAGGGDPPGVPKKRRRRRRRRRRRKKERKGDVSPAAQPPRPAWAPPTPPTPDLVLALAGLRERHPPLPRGGGGGGGEEDGRFR</sequence>
<evidence type="ECO:0000313" key="2">
    <source>
        <dbReference type="EMBL" id="KAJ7324474.1"/>
    </source>
</evidence>
<protein>
    <submittedName>
        <fullName evidence="2">Uncharacterized protein</fullName>
    </submittedName>
</protein>
<feature type="compositionally biased region" description="Basic and acidic residues" evidence="1">
    <location>
        <begin position="76"/>
        <end position="94"/>
    </location>
</feature>
<evidence type="ECO:0000256" key="1">
    <source>
        <dbReference type="SAM" id="MobiDB-lite"/>
    </source>
</evidence>
<name>A0A9Q0XTQ1_9SAUR</name>
<dbReference type="AlphaFoldDB" id="A0A9Q0XTQ1"/>
<dbReference type="Proteomes" id="UP001142489">
    <property type="component" value="Unassembled WGS sequence"/>
</dbReference>
<gene>
    <name evidence="2" type="ORF">JRQ81_017494</name>
</gene>
<feature type="region of interest" description="Disordered" evidence="1">
    <location>
        <begin position="24"/>
        <end position="183"/>
    </location>
</feature>
<comment type="caution">
    <text evidence="2">The sequence shown here is derived from an EMBL/GenBank/DDBJ whole genome shotgun (WGS) entry which is preliminary data.</text>
</comment>
<reference evidence="2" key="1">
    <citation type="journal article" date="2023" name="DNA Res.">
        <title>Chromosome-level genome assembly of Phrynocephalus forsythii using third-generation DNA sequencing and Hi-C analysis.</title>
        <authorList>
            <person name="Qi Y."/>
            <person name="Zhao W."/>
            <person name="Zhao Y."/>
            <person name="Niu C."/>
            <person name="Cao S."/>
            <person name="Zhang Y."/>
        </authorList>
    </citation>
    <scope>NUCLEOTIDE SEQUENCE</scope>
    <source>
        <tissue evidence="2">Muscle</tissue>
    </source>
</reference>